<dbReference type="EMBL" id="KE346199">
    <property type="protein sequence ID" value="EXC30150.1"/>
    <property type="molecule type" value="Genomic_DNA"/>
</dbReference>
<dbReference type="AlphaFoldDB" id="W9SHI7"/>
<dbReference type="Proteomes" id="UP000030645">
    <property type="component" value="Unassembled WGS sequence"/>
</dbReference>
<accession>W9SHI7</accession>
<name>W9SHI7_9ROSA</name>
<reference evidence="2" key="1">
    <citation type="submission" date="2013-01" db="EMBL/GenBank/DDBJ databases">
        <title>Draft Genome Sequence of a Mulberry Tree, Morus notabilis C.K. Schneid.</title>
        <authorList>
            <person name="He N."/>
            <person name="Zhao S."/>
        </authorList>
    </citation>
    <scope>NUCLEOTIDE SEQUENCE</scope>
</reference>
<organism evidence="1 2">
    <name type="scientific">Morus notabilis</name>
    <dbReference type="NCBI Taxonomy" id="981085"/>
    <lineage>
        <taxon>Eukaryota</taxon>
        <taxon>Viridiplantae</taxon>
        <taxon>Streptophyta</taxon>
        <taxon>Embryophyta</taxon>
        <taxon>Tracheophyta</taxon>
        <taxon>Spermatophyta</taxon>
        <taxon>Magnoliopsida</taxon>
        <taxon>eudicotyledons</taxon>
        <taxon>Gunneridae</taxon>
        <taxon>Pentapetalae</taxon>
        <taxon>rosids</taxon>
        <taxon>fabids</taxon>
        <taxon>Rosales</taxon>
        <taxon>Moraceae</taxon>
        <taxon>Moreae</taxon>
        <taxon>Morus</taxon>
    </lineage>
</organism>
<proteinExistence type="predicted"/>
<protein>
    <submittedName>
        <fullName evidence="1">Uncharacterized protein</fullName>
    </submittedName>
</protein>
<keyword evidence="2" id="KW-1185">Reference proteome</keyword>
<evidence type="ECO:0000313" key="1">
    <source>
        <dbReference type="EMBL" id="EXC30150.1"/>
    </source>
</evidence>
<sequence length="151" mass="17521">MPSSDNHPLRPDQPIELMDFDLFYGVQGDLETLPPYHLCFINNLREYVASLEYDILNVRQSRDALYYEYHTLRHQNYDKVQEMESMKLLSLLMLNLTRILTYYHASDTDVHGGPLWMAYSDLSRSPLPRSPLSQRGPEEGHALIPIVIILG</sequence>
<gene>
    <name evidence="1" type="ORF">L484_008480</name>
</gene>
<evidence type="ECO:0000313" key="2">
    <source>
        <dbReference type="Proteomes" id="UP000030645"/>
    </source>
</evidence>